<evidence type="ECO:0000256" key="6">
    <source>
        <dbReference type="SAM" id="Phobius"/>
    </source>
</evidence>
<comment type="subcellular location">
    <subcellularLocation>
        <location evidence="1">Membrane</location>
        <topology evidence="1">Multi-pass membrane protein</topology>
    </subcellularLocation>
</comment>
<feature type="region of interest" description="Disordered" evidence="5">
    <location>
        <begin position="1"/>
        <end position="42"/>
    </location>
</feature>
<dbReference type="GO" id="GO:0022857">
    <property type="term" value="F:transmembrane transporter activity"/>
    <property type="evidence" value="ECO:0007669"/>
    <property type="project" value="InterPro"/>
</dbReference>
<dbReference type="PANTHER" id="PTHR10924:SF27">
    <property type="entry name" value="SOLUTE CARRIER FAMILY 49 MEMBER 4"/>
    <property type="match status" value="1"/>
</dbReference>
<dbReference type="Pfam" id="PF07690">
    <property type="entry name" value="MFS_1"/>
    <property type="match status" value="1"/>
</dbReference>
<dbReference type="AlphaFoldDB" id="A0AAD9IXR4"/>
<feature type="transmembrane region" description="Helical" evidence="6">
    <location>
        <begin position="452"/>
        <end position="470"/>
    </location>
</feature>
<gene>
    <name evidence="7" type="ORF">LSH36_897g01073</name>
</gene>
<protein>
    <submittedName>
        <fullName evidence="7">Uncharacterized protein</fullName>
    </submittedName>
</protein>
<dbReference type="PANTHER" id="PTHR10924">
    <property type="entry name" value="MAJOR FACILITATOR SUPERFAMILY PROTEIN-RELATED"/>
    <property type="match status" value="1"/>
</dbReference>
<keyword evidence="2 6" id="KW-0812">Transmembrane</keyword>
<feature type="transmembrane region" description="Helical" evidence="6">
    <location>
        <begin position="313"/>
        <end position="332"/>
    </location>
</feature>
<dbReference type="SUPFAM" id="SSF103473">
    <property type="entry name" value="MFS general substrate transporter"/>
    <property type="match status" value="1"/>
</dbReference>
<reference evidence="7" key="1">
    <citation type="journal article" date="2023" name="Mol. Biol. Evol.">
        <title>Third-Generation Sequencing Reveals the Adaptive Role of the Epigenome in Three Deep-Sea Polychaetes.</title>
        <authorList>
            <person name="Perez M."/>
            <person name="Aroh O."/>
            <person name="Sun Y."/>
            <person name="Lan Y."/>
            <person name="Juniper S.K."/>
            <person name="Young C.R."/>
            <person name="Angers B."/>
            <person name="Qian P.Y."/>
        </authorList>
    </citation>
    <scope>NUCLEOTIDE SEQUENCE</scope>
    <source>
        <strain evidence="7">P08H-3</strain>
    </source>
</reference>
<feature type="transmembrane region" description="Helical" evidence="6">
    <location>
        <begin position="264"/>
        <end position="281"/>
    </location>
</feature>
<organism evidence="7 8">
    <name type="scientific">Paralvinella palmiformis</name>
    <dbReference type="NCBI Taxonomy" id="53620"/>
    <lineage>
        <taxon>Eukaryota</taxon>
        <taxon>Metazoa</taxon>
        <taxon>Spiralia</taxon>
        <taxon>Lophotrochozoa</taxon>
        <taxon>Annelida</taxon>
        <taxon>Polychaeta</taxon>
        <taxon>Sedentaria</taxon>
        <taxon>Canalipalpata</taxon>
        <taxon>Terebellida</taxon>
        <taxon>Terebelliformia</taxon>
        <taxon>Alvinellidae</taxon>
        <taxon>Paralvinella</taxon>
    </lineage>
</organism>
<comment type="caution">
    <text evidence="7">The sequence shown here is derived from an EMBL/GenBank/DDBJ whole genome shotgun (WGS) entry which is preliminary data.</text>
</comment>
<keyword evidence="8" id="KW-1185">Reference proteome</keyword>
<dbReference type="GO" id="GO:0016020">
    <property type="term" value="C:membrane"/>
    <property type="evidence" value="ECO:0007669"/>
    <property type="project" value="UniProtKB-SubCell"/>
</dbReference>
<dbReference type="Proteomes" id="UP001208570">
    <property type="component" value="Unassembled WGS sequence"/>
</dbReference>
<evidence type="ECO:0000313" key="8">
    <source>
        <dbReference type="Proteomes" id="UP001208570"/>
    </source>
</evidence>
<sequence length="531" mass="58815">MDTRQLLDDVNSDDIPSTIEPNSSMPSESVTQTQSTESGSDYPVISVRHFSPESDQYRNLLTSASSLHVTIKVYKQRWYILFVFASLALVQGGLCNIWTVIAQSASAAFGWTDKAISLMQGWLFIAFLISMFPASMFMDKKGVRPAMISSAICITIGAALRCFSTTPPYVTWLANVGHILNGMAAPIMYTTGPVISALWFPPEQRATATAISTVAGFAGNAVCFLIGPLIVEQPCGNISLPGLNRSEKYININDIKNEILYCRYGESCLCVLLLFCVILYFPSKPKVPPSLTAAMEKVDFTHGFCDLFRRKNANFWLIGLPYGFIISIYSVWTSLFDVNLQSLNVTEIEAGWLGFWGVSSGCAAAILVGRLADLVTGHMKPFLLCMNVGFILSTFGFLIIAERYVPFSKVGLYTCAILQGIFCNGSIPLFYELSIEATYPVAEVATSAVLNILYNIVPMLFLLLFLLPKLGEHLSWMNWVLYASVLLSFPMLLSFKEKYRRLNVDLQINVDDQSQRSFIGSEENISQSIQT</sequence>
<dbReference type="InterPro" id="IPR049680">
    <property type="entry name" value="FLVCR1-2_SLC49-like"/>
</dbReference>
<evidence type="ECO:0000256" key="1">
    <source>
        <dbReference type="ARBA" id="ARBA00004141"/>
    </source>
</evidence>
<feature type="transmembrane region" description="Helical" evidence="6">
    <location>
        <begin position="178"/>
        <end position="200"/>
    </location>
</feature>
<name>A0AAD9IXR4_9ANNE</name>
<evidence type="ECO:0000256" key="5">
    <source>
        <dbReference type="SAM" id="MobiDB-lite"/>
    </source>
</evidence>
<feature type="transmembrane region" description="Helical" evidence="6">
    <location>
        <begin position="207"/>
        <end position="231"/>
    </location>
</feature>
<keyword evidence="3 6" id="KW-1133">Transmembrane helix</keyword>
<dbReference type="EMBL" id="JAODUP010000897">
    <property type="protein sequence ID" value="KAK2142921.1"/>
    <property type="molecule type" value="Genomic_DNA"/>
</dbReference>
<evidence type="ECO:0000313" key="7">
    <source>
        <dbReference type="EMBL" id="KAK2142921.1"/>
    </source>
</evidence>
<evidence type="ECO:0000256" key="2">
    <source>
        <dbReference type="ARBA" id="ARBA00022692"/>
    </source>
</evidence>
<dbReference type="Gene3D" id="1.20.1250.20">
    <property type="entry name" value="MFS general substrate transporter like domains"/>
    <property type="match status" value="2"/>
</dbReference>
<feature type="transmembrane region" description="Helical" evidence="6">
    <location>
        <begin position="476"/>
        <end position="495"/>
    </location>
</feature>
<accession>A0AAD9IXR4</accession>
<dbReference type="InterPro" id="IPR036259">
    <property type="entry name" value="MFS_trans_sf"/>
</dbReference>
<feature type="transmembrane region" description="Helical" evidence="6">
    <location>
        <begin position="384"/>
        <end position="404"/>
    </location>
</feature>
<feature type="transmembrane region" description="Helical" evidence="6">
    <location>
        <begin position="145"/>
        <end position="166"/>
    </location>
</feature>
<proteinExistence type="predicted"/>
<evidence type="ECO:0000256" key="4">
    <source>
        <dbReference type="ARBA" id="ARBA00023136"/>
    </source>
</evidence>
<keyword evidence="4 6" id="KW-0472">Membrane</keyword>
<feature type="transmembrane region" description="Helical" evidence="6">
    <location>
        <begin position="352"/>
        <end position="372"/>
    </location>
</feature>
<feature type="transmembrane region" description="Helical" evidence="6">
    <location>
        <begin position="78"/>
        <end position="101"/>
    </location>
</feature>
<evidence type="ECO:0000256" key="3">
    <source>
        <dbReference type="ARBA" id="ARBA00022989"/>
    </source>
</evidence>
<feature type="transmembrane region" description="Helical" evidence="6">
    <location>
        <begin position="121"/>
        <end position="138"/>
    </location>
</feature>
<feature type="compositionally biased region" description="Low complexity" evidence="5">
    <location>
        <begin position="27"/>
        <end position="40"/>
    </location>
</feature>
<dbReference type="InterPro" id="IPR011701">
    <property type="entry name" value="MFS"/>
</dbReference>
<feature type="transmembrane region" description="Helical" evidence="6">
    <location>
        <begin position="410"/>
        <end position="431"/>
    </location>
</feature>